<feature type="region of interest" description="Disordered" evidence="1">
    <location>
        <begin position="33"/>
        <end position="61"/>
    </location>
</feature>
<dbReference type="PANTHER" id="PTHR32175">
    <property type="entry name" value="PROTEIN, PUTATIVE, EXPRESSED-RELATED"/>
    <property type="match status" value="1"/>
</dbReference>
<accession>A0A9P1FWM7</accession>
<gene>
    <name evidence="3" type="ORF">C1SCF055_LOCUS16511</name>
</gene>
<name>A0A9P1FWM7_9DINO</name>
<reference evidence="4" key="2">
    <citation type="submission" date="2024-04" db="EMBL/GenBank/DDBJ databases">
        <authorList>
            <person name="Chen Y."/>
            <person name="Shah S."/>
            <person name="Dougan E. K."/>
            <person name="Thang M."/>
            <person name="Chan C."/>
        </authorList>
    </citation>
    <scope>NUCLEOTIDE SEQUENCE [LARGE SCALE GENOMIC DNA]</scope>
</reference>
<keyword evidence="2" id="KW-0732">Signal</keyword>
<dbReference type="OrthoDB" id="2015035at2759"/>
<feature type="chain" id="PRO_5043272283" evidence="2">
    <location>
        <begin position="25"/>
        <end position="339"/>
    </location>
</feature>
<feature type="signal peptide" evidence="2">
    <location>
        <begin position="1"/>
        <end position="24"/>
    </location>
</feature>
<dbReference type="SUPFAM" id="SSF52540">
    <property type="entry name" value="P-loop containing nucleoside triphosphate hydrolases"/>
    <property type="match status" value="1"/>
</dbReference>
<dbReference type="EMBL" id="CAMXCT020001369">
    <property type="protein sequence ID" value="CAL1142810.1"/>
    <property type="molecule type" value="Genomic_DNA"/>
</dbReference>
<dbReference type="EMBL" id="CAMXCT010001369">
    <property type="protein sequence ID" value="CAI3989435.1"/>
    <property type="molecule type" value="Genomic_DNA"/>
</dbReference>
<dbReference type="InterPro" id="IPR027417">
    <property type="entry name" value="P-loop_NTPase"/>
</dbReference>
<organism evidence="3">
    <name type="scientific">Cladocopium goreaui</name>
    <dbReference type="NCBI Taxonomy" id="2562237"/>
    <lineage>
        <taxon>Eukaryota</taxon>
        <taxon>Sar</taxon>
        <taxon>Alveolata</taxon>
        <taxon>Dinophyceae</taxon>
        <taxon>Suessiales</taxon>
        <taxon>Symbiodiniaceae</taxon>
        <taxon>Cladocopium</taxon>
    </lineage>
</organism>
<sequence>MRCQSTCFFATLAIFSLVPLLLLSGEHWLPRPATESQSWATPPPSIETVPQRPRQPPNQPNREGFALKESWVVLLSLQRSGTHWLSHELNRDPCIAVLPEILYHQTERFSWWTPILRREAIQGFFKGKLLDPTAEFDGKQLPWTLVDYVAQTSKDLQNGRLVRGFNWKVNQAFPEDWSSWFKKYCLQHKIRIVFLQRRNDLRRIFSVEANRKVPVYATKDAGEATKVRKEKVELDPKNLTYLLQRDKQKIQQVRQILGQARAMGLPVLHVYYEDLAGSAANLEAVRNFLRQNSSCPPAPLSKAPGWVKLHNGSLSHLIGNWNEVKKSLEATQWEWMLND</sequence>
<dbReference type="AlphaFoldDB" id="A0A9P1FWM7"/>
<dbReference type="EMBL" id="CAMXCT030001369">
    <property type="protein sequence ID" value="CAL4776747.1"/>
    <property type="molecule type" value="Genomic_DNA"/>
</dbReference>
<keyword evidence="6" id="KW-1185">Reference proteome</keyword>
<dbReference type="Gene3D" id="3.40.50.300">
    <property type="entry name" value="P-loop containing nucleotide triphosphate hydrolases"/>
    <property type="match status" value="1"/>
</dbReference>
<dbReference type="Proteomes" id="UP001152797">
    <property type="component" value="Unassembled WGS sequence"/>
</dbReference>
<dbReference type="InterPro" id="IPR052796">
    <property type="entry name" value="Nod_factor_sulfotransferase"/>
</dbReference>
<evidence type="ECO:0000313" key="4">
    <source>
        <dbReference type="EMBL" id="CAL1142810.1"/>
    </source>
</evidence>
<comment type="caution">
    <text evidence="3">The sequence shown here is derived from an EMBL/GenBank/DDBJ whole genome shotgun (WGS) entry which is preliminary data.</text>
</comment>
<evidence type="ECO:0000313" key="6">
    <source>
        <dbReference type="Proteomes" id="UP001152797"/>
    </source>
</evidence>
<dbReference type="PANTHER" id="PTHR32175:SF26">
    <property type="entry name" value="PROTEIN, PUTATIVE, EXPRESSED-RELATED"/>
    <property type="match status" value="1"/>
</dbReference>
<evidence type="ECO:0000256" key="1">
    <source>
        <dbReference type="SAM" id="MobiDB-lite"/>
    </source>
</evidence>
<reference evidence="3" key="1">
    <citation type="submission" date="2022-10" db="EMBL/GenBank/DDBJ databases">
        <authorList>
            <person name="Chen Y."/>
            <person name="Dougan E. K."/>
            <person name="Chan C."/>
            <person name="Rhodes N."/>
            <person name="Thang M."/>
        </authorList>
    </citation>
    <scope>NUCLEOTIDE SEQUENCE</scope>
</reference>
<evidence type="ECO:0000256" key="2">
    <source>
        <dbReference type="SAM" id="SignalP"/>
    </source>
</evidence>
<proteinExistence type="predicted"/>
<evidence type="ECO:0000313" key="5">
    <source>
        <dbReference type="EMBL" id="CAL4776747.1"/>
    </source>
</evidence>
<evidence type="ECO:0000313" key="3">
    <source>
        <dbReference type="EMBL" id="CAI3989435.1"/>
    </source>
</evidence>
<protein>
    <submittedName>
        <fullName evidence="5">Sulfotransferase domain-containing protein</fullName>
    </submittedName>
</protein>